<evidence type="ECO:0000313" key="19">
    <source>
        <dbReference type="Proteomes" id="UP000230405"/>
    </source>
</evidence>
<evidence type="ECO:0000256" key="14">
    <source>
        <dbReference type="ARBA" id="ARBA00023316"/>
    </source>
</evidence>
<dbReference type="InterPro" id="IPR036318">
    <property type="entry name" value="FAD-bd_PCMH-like_sf"/>
</dbReference>
<comment type="catalytic activity">
    <reaction evidence="15 16">
        <text>UDP-N-acetyl-alpha-D-muramate + NADP(+) = UDP-N-acetyl-3-O-(1-carboxyvinyl)-alpha-D-glucosamine + NADPH + H(+)</text>
        <dbReference type="Rhea" id="RHEA:12248"/>
        <dbReference type="ChEBI" id="CHEBI:15378"/>
        <dbReference type="ChEBI" id="CHEBI:57783"/>
        <dbReference type="ChEBI" id="CHEBI:58349"/>
        <dbReference type="ChEBI" id="CHEBI:68483"/>
        <dbReference type="ChEBI" id="CHEBI:70757"/>
        <dbReference type="EC" id="1.3.1.98"/>
    </reaction>
</comment>
<evidence type="ECO:0000259" key="17">
    <source>
        <dbReference type="PROSITE" id="PS51387"/>
    </source>
</evidence>
<dbReference type="EMBL" id="PFPO01000073">
    <property type="protein sequence ID" value="PIZ98623.1"/>
    <property type="molecule type" value="Genomic_DNA"/>
</dbReference>
<dbReference type="GO" id="GO:0005829">
    <property type="term" value="C:cytosol"/>
    <property type="evidence" value="ECO:0007669"/>
    <property type="project" value="TreeGrafter"/>
</dbReference>
<accession>A0A2M7VDS5</accession>
<gene>
    <name evidence="16" type="primary">murB</name>
    <name evidence="18" type="ORF">COX77_03785</name>
</gene>
<dbReference type="Gene3D" id="3.30.465.10">
    <property type="match status" value="1"/>
</dbReference>
<dbReference type="PANTHER" id="PTHR21071:SF4">
    <property type="entry name" value="UDP-N-ACETYLENOLPYRUVOYLGLUCOSAMINE REDUCTASE"/>
    <property type="match status" value="1"/>
</dbReference>
<protein>
    <recommendedName>
        <fullName evidence="16">UDP-N-acetylenolpyruvoylglucosamine reductase</fullName>
        <ecNumber evidence="16">1.3.1.98</ecNumber>
    </recommendedName>
    <alternativeName>
        <fullName evidence="16">UDP-N-acetylmuramate dehydrogenase</fullName>
    </alternativeName>
</protein>
<dbReference type="HAMAP" id="MF_00037">
    <property type="entry name" value="MurB"/>
    <property type="match status" value="1"/>
</dbReference>
<dbReference type="Gene3D" id="3.30.43.10">
    <property type="entry name" value="Uridine Diphospho-n-acetylenolpyruvylglucosamine Reductase, domain 2"/>
    <property type="match status" value="1"/>
</dbReference>
<dbReference type="GO" id="GO:0071949">
    <property type="term" value="F:FAD binding"/>
    <property type="evidence" value="ECO:0007669"/>
    <property type="project" value="InterPro"/>
</dbReference>
<evidence type="ECO:0000256" key="11">
    <source>
        <dbReference type="ARBA" id="ARBA00022984"/>
    </source>
</evidence>
<dbReference type="NCBIfam" id="NF010480">
    <property type="entry name" value="PRK13905.1"/>
    <property type="match status" value="1"/>
</dbReference>
<evidence type="ECO:0000256" key="9">
    <source>
        <dbReference type="ARBA" id="ARBA00022857"/>
    </source>
</evidence>
<dbReference type="Proteomes" id="UP000230405">
    <property type="component" value="Unassembled WGS sequence"/>
</dbReference>
<dbReference type="GO" id="GO:0009252">
    <property type="term" value="P:peptidoglycan biosynthetic process"/>
    <property type="evidence" value="ECO:0007669"/>
    <property type="project" value="UniProtKB-UniRule"/>
</dbReference>
<dbReference type="InterPro" id="IPR003170">
    <property type="entry name" value="MurB"/>
</dbReference>
<keyword evidence="8 16" id="KW-0274">FAD</keyword>
<dbReference type="PANTHER" id="PTHR21071">
    <property type="entry name" value="UDP-N-ACETYLENOLPYRUVOYLGLUCOSAMINE REDUCTASE"/>
    <property type="match status" value="1"/>
</dbReference>
<dbReference type="Gene3D" id="3.90.78.10">
    <property type="entry name" value="UDP-N-acetylenolpyruvoylglucosamine reductase, C-terminal domain"/>
    <property type="match status" value="1"/>
</dbReference>
<dbReference type="SUPFAM" id="SSF56194">
    <property type="entry name" value="Uridine diphospho-N-Acetylenolpyruvylglucosamine reductase, MurB, C-terminal domain"/>
    <property type="match status" value="1"/>
</dbReference>
<keyword evidence="14 16" id="KW-0961">Cell wall biogenesis/degradation</keyword>
<organism evidence="18 19">
    <name type="scientific">Candidatus Komeilibacteria bacterium CG_4_10_14_0_2_um_filter_37_10</name>
    <dbReference type="NCBI Taxonomy" id="1974470"/>
    <lineage>
        <taxon>Bacteria</taxon>
        <taxon>Candidatus Komeiliibacteriota</taxon>
    </lineage>
</organism>
<feature type="domain" description="FAD-binding PCMH-type" evidence="17">
    <location>
        <begin position="30"/>
        <end position="239"/>
    </location>
</feature>
<evidence type="ECO:0000256" key="1">
    <source>
        <dbReference type="ARBA" id="ARBA00001974"/>
    </source>
</evidence>
<keyword evidence="13 16" id="KW-0131">Cell cycle</keyword>
<dbReference type="Pfam" id="PF02873">
    <property type="entry name" value="MurB_C"/>
    <property type="match status" value="1"/>
</dbReference>
<dbReference type="InterPro" id="IPR016167">
    <property type="entry name" value="FAD-bd_PCMH_sub1"/>
</dbReference>
<proteinExistence type="inferred from homology"/>
<evidence type="ECO:0000256" key="7">
    <source>
        <dbReference type="ARBA" id="ARBA00022630"/>
    </source>
</evidence>
<evidence type="ECO:0000256" key="8">
    <source>
        <dbReference type="ARBA" id="ARBA00022827"/>
    </source>
</evidence>
<dbReference type="InterPro" id="IPR036635">
    <property type="entry name" value="MurB_C_sf"/>
</dbReference>
<keyword evidence="6 16" id="KW-0132">Cell division</keyword>
<feature type="active site" description="Proton donor" evidence="16">
    <location>
        <position position="222"/>
    </location>
</feature>
<keyword evidence="10 16" id="KW-0133">Cell shape</keyword>
<dbReference type="InterPro" id="IPR016169">
    <property type="entry name" value="FAD-bd_PCMH_sub2"/>
</dbReference>
<reference evidence="19" key="1">
    <citation type="submission" date="2017-09" db="EMBL/GenBank/DDBJ databases">
        <title>Depth-based differentiation of microbial function through sediment-hosted aquifers and enrichment of novel symbionts in the deep terrestrial subsurface.</title>
        <authorList>
            <person name="Probst A.J."/>
            <person name="Ladd B."/>
            <person name="Jarett J.K."/>
            <person name="Geller-Mcgrath D.E."/>
            <person name="Sieber C.M.K."/>
            <person name="Emerson J.B."/>
            <person name="Anantharaman K."/>
            <person name="Thomas B.C."/>
            <person name="Malmstrom R."/>
            <person name="Stieglmeier M."/>
            <person name="Klingl A."/>
            <person name="Woyke T."/>
            <person name="Ryan C.M."/>
            <person name="Banfield J.F."/>
        </authorList>
    </citation>
    <scope>NUCLEOTIDE SEQUENCE [LARGE SCALE GENOMIC DNA]</scope>
</reference>
<comment type="cofactor">
    <cofactor evidence="1 16">
        <name>FAD</name>
        <dbReference type="ChEBI" id="CHEBI:57692"/>
    </cofactor>
</comment>
<keyword evidence="7 16" id="KW-0285">Flavoprotein</keyword>
<evidence type="ECO:0000256" key="3">
    <source>
        <dbReference type="ARBA" id="ARBA00004496"/>
    </source>
</evidence>
<keyword evidence="9 16" id="KW-0521">NADP</keyword>
<evidence type="ECO:0000313" key="18">
    <source>
        <dbReference type="EMBL" id="PIZ98623.1"/>
    </source>
</evidence>
<dbReference type="EC" id="1.3.1.98" evidence="16"/>
<sequence>MTKAELCLQKLRELTEIKENYPLANLTSYHIGGPAKYYCQLTELRLIPLIWQLIKQWQMPHCLLGSGSNVLINDLGYEGLVIRVGLNKIDVNEQTIVASSDISLVSLVSTALENNLSGLEFAVGIPGSTGGAVVGNAGAYGGQIADLVTNCLILNEEYRLVTLTKEQLQFSYRDSIFKHRDLLLIQTTFNLAPGLSSEIQRKMLEYNTDRWSKQPAYPSAGSVFKNIVLTEQVLAVLKKTISQEIPDQYRQYGKIPAAWLIDLAGLKGKCFGGAMISEKHANFIINYNQATSADVIQAINFIKNKVNDLFQIKLEEEIRYIGF</sequence>
<name>A0A2M7VDS5_9BACT</name>
<dbReference type="GO" id="GO:0071555">
    <property type="term" value="P:cell wall organization"/>
    <property type="evidence" value="ECO:0007669"/>
    <property type="project" value="UniProtKB-KW"/>
</dbReference>
<evidence type="ECO:0000256" key="13">
    <source>
        <dbReference type="ARBA" id="ARBA00023306"/>
    </source>
</evidence>
<evidence type="ECO:0000256" key="4">
    <source>
        <dbReference type="ARBA" id="ARBA00004752"/>
    </source>
</evidence>
<dbReference type="NCBIfam" id="TIGR00179">
    <property type="entry name" value="murB"/>
    <property type="match status" value="1"/>
</dbReference>
<dbReference type="SUPFAM" id="SSF56176">
    <property type="entry name" value="FAD-binding/transporter-associated domain-like"/>
    <property type="match status" value="1"/>
</dbReference>
<dbReference type="UniPathway" id="UPA00219"/>
<dbReference type="InterPro" id="IPR006094">
    <property type="entry name" value="Oxid_FAD_bind_N"/>
</dbReference>
<keyword evidence="11 16" id="KW-0573">Peptidoglycan synthesis</keyword>
<comment type="caution">
    <text evidence="18">The sequence shown here is derived from an EMBL/GenBank/DDBJ whole genome shotgun (WGS) entry which is preliminary data.</text>
</comment>
<dbReference type="InterPro" id="IPR011601">
    <property type="entry name" value="MurB_C"/>
</dbReference>
<comment type="pathway">
    <text evidence="4 16">Cell wall biogenesis; peptidoglycan biosynthesis.</text>
</comment>
<dbReference type="InterPro" id="IPR016166">
    <property type="entry name" value="FAD-bd_PCMH"/>
</dbReference>
<comment type="similarity">
    <text evidence="16">Belongs to the MurB family.</text>
</comment>
<feature type="active site" evidence="16">
    <location>
        <position position="317"/>
    </location>
</feature>
<evidence type="ECO:0000256" key="5">
    <source>
        <dbReference type="ARBA" id="ARBA00022490"/>
    </source>
</evidence>
<dbReference type="AlphaFoldDB" id="A0A2M7VDS5"/>
<evidence type="ECO:0000256" key="12">
    <source>
        <dbReference type="ARBA" id="ARBA00023002"/>
    </source>
</evidence>
<dbReference type="PROSITE" id="PS51387">
    <property type="entry name" value="FAD_PCMH"/>
    <property type="match status" value="1"/>
</dbReference>
<dbReference type="GO" id="GO:0008762">
    <property type="term" value="F:UDP-N-acetylmuramate dehydrogenase activity"/>
    <property type="evidence" value="ECO:0007669"/>
    <property type="project" value="UniProtKB-UniRule"/>
</dbReference>
<comment type="subcellular location">
    <subcellularLocation>
        <location evidence="3 16">Cytoplasm</location>
    </subcellularLocation>
</comment>
<dbReference type="Pfam" id="PF01565">
    <property type="entry name" value="FAD_binding_4"/>
    <property type="match status" value="1"/>
</dbReference>
<keyword evidence="12 16" id="KW-0560">Oxidoreductase</keyword>
<feature type="active site" evidence="16">
    <location>
        <position position="173"/>
    </location>
</feature>
<dbReference type="GO" id="GO:0008360">
    <property type="term" value="P:regulation of cell shape"/>
    <property type="evidence" value="ECO:0007669"/>
    <property type="project" value="UniProtKB-KW"/>
</dbReference>
<evidence type="ECO:0000256" key="2">
    <source>
        <dbReference type="ARBA" id="ARBA00003921"/>
    </source>
</evidence>
<evidence type="ECO:0000256" key="16">
    <source>
        <dbReference type="HAMAP-Rule" id="MF_00037"/>
    </source>
</evidence>
<evidence type="ECO:0000256" key="15">
    <source>
        <dbReference type="ARBA" id="ARBA00048914"/>
    </source>
</evidence>
<dbReference type="GO" id="GO:0051301">
    <property type="term" value="P:cell division"/>
    <property type="evidence" value="ECO:0007669"/>
    <property type="project" value="UniProtKB-KW"/>
</dbReference>
<comment type="function">
    <text evidence="2 16">Cell wall formation.</text>
</comment>
<evidence type="ECO:0000256" key="10">
    <source>
        <dbReference type="ARBA" id="ARBA00022960"/>
    </source>
</evidence>
<keyword evidence="5 16" id="KW-0963">Cytoplasm</keyword>
<evidence type="ECO:0000256" key="6">
    <source>
        <dbReference type="ARBA" id="ARBA00022618"/>
    </source>
</evidence>